<accession>A0A1G9RAY2</accession>
<keyword evidence="3" id="KW-1185">Reference proteome</keyword>
<gene>
    <name evidence="2" type="ORF">SAMN05192555_110130</name>
</gene>
<evidence type="ECO:0000313" key="3">
    <source>
        <dbReference type="Proteomes" id="UP000199107"/>
    </source>
</evidence>
<evidence type="ECO:0000313" key="2">
    <source>
        <dbReference type="EMBL" id="SDM20482.1"/>
    </source>
</evidence>
<dbReference type="OrthoDB" id="6167425at2"/>
<protein>
    <submittedName>
        <fullName evidence="2">Uncharacterized protein</fullName>
    </submittedName>
</protein>
<dbReference type="RefSeq" id="WP_089659106.1">
    <property type="nucleotide sequence ID" value="NZ_FNGH01000010.1"/>
</dbReference>
<dbReference type="EMBL" id="FNGH01000010">
    <property type="protein sequence ID" value="SDM20482.1"/>
    <property type="molecule type" value="Genomic_DNA"/>
</dbReference>
<dbReference type="STRING" id="48727.SAMN05192555_110130"/>
<dbReference type="Proteomes" id="UP000199107">
    <property type="component" value="Unassembled WGS sequence"/>
</dbReference>
<sequence length="133" mass="14889">MNAERSQLYYTCVFLHVSFQAIQNSVATSPRGDDTPCWLDAQTLRMLLGELQRCRQEAAPFKEVNQPLDTAIYHCGLLMAQCPAALNRQLCQHHLSAIMAPLKEATAQLSNSTQRTSAASSSPRQRLRGWLGW</sequence>
<feature type="region of interest" description="Disordered" evidence="1">
    <location>
        <begin position="109"/>
        <end position="133"/>
    </location>
</feature>
<name>A0A1G9RAY2_9GAMM</name>
<reference evidence="3" key="1">
    <citation type="submission" date="2016-10" db="EMBL/GenBank/DDBJ databases">
        <authorList>
            <person name="Varghese N."/>
            <person name="Submissions S."/>
        </authorList>
    </citation>
    <scope>NUCLEOTIDE SEQUENCE [LARGE SCALE GENOMIC DNA]</scope>
    <source>
        <strain evidence="3">AAP</strain>
    </source>
</reference>
<feature type="compositionally biased region" description="Polar residues" evidence="1">
    <location>
        <begin position="109"/>
        <end position="124"/>
    </location>
</feature>
<proteinExistence type="predicted"/>
<evidence type="ECO:0000256" key="1">
    <source>
        <dbReference type="SAM" id="MobiDB-lite"/>
    </source>
</evidence>
<organism evidence="2 3">
    <name type="scientific">Franzmannia pantelleriensis</name>
    <dbReference type="NCBI Taxonomy" id="48727"/>
    <lineage>
        <taxon>Bacteria</taxon>
        <taxon>Pseudomonadati</taxon>
        <taxon>Pseudomonadota</taxon>
        <taxon>Gammaproteobacteria</taxon>
        <taxon>Oceanospirillales</taxon>
        <taxon>Halomonadaceae</taxon>
        <taxon>Franzmannia</taxon>
    </lineage>
</organism>
<dbReference type="AlphaFoldDB" id="A0A1G9RAY2"/>